<name>K5XQ93_AGABU</name>
<organism evidence="1 2">
    <name type="scientific">Agaricus bisporus var. burnettii (strain JB137-S8 / ATCC MYA-4627 / FGSC 10392)</name>
    <name type="common">White button mushroom</name>
    <dbReference type="NCBI Taxonomy" id="597362"/>
    <lineage>
        <taxon>Eukaryota</taxon>
        <taxon>Fungi</taxon>
        <taxon>Dikarya</taxon>
        <taxon>Basidiomycota</taxon>
        <taxon>Agaricomycotina</taxon>
        <taxon>Agaricomycetes</taxon>
        <taxon>Agaricomycetidae</taxon>
        <taxon>Agaricales</taxon>
        <taxon>Agaricineae</taxon>
        <taxon>Agaricaceae</taxon>
        <taxon>Agaricus</taxon>
    </lineage>
</organism>
<dbReference type="InParanoid" id="K5XQ93"/>
<evidence type="ECO:0000313" key="2">
    <source>
        <dbReference type="Proteomes" id="UP000008493"/>
    </source>
</evidence>
<sequence length="54" mass="6417">MPWGEETKACDESPDSVEVSNEMVFCLRVRGDKREDWQCLNDLDELWMDCDWCT</sequence>
<dbReference type="EMBL" id="JH971399">
    <property type="protein sequence ID" value="EKM76950.1"/>
    <property type="molecule type" value="Genomic_DNA"/>
</dbReference>
<proteinExistence type="predicted"/>
<dbReference type="HOGENOM" id="CLU_3049767_0_0_1"/>
<dbReference type="OMA" id="ACDESPD"/>
<dbReference type="KEGG" id="abp:AGABI1DRAFT86972"/>
<reference evidence="2" key="1">
    <citation type="journal article" date="2012" name="Proc. Natl. Acad. Sci. U.S.A.">
        <title>Genome sequence of the button mushroom Agaricus bisporus reveals mechanisms governing adaptation to a humic-rich ecological niche.</title>
        <authorList>
            <person name="Morin E."/>
            <person name="Kohler A."/>
            <person name="Baker A.R."/>
            <person name="Foulongne-Oriol M."/>
            <person name="Lombard V."/>
            <person name="Nagy L.G."/>
            <person name="Ohm R.A."/>
            <person name="Patyshakuliyeva A."/>
            <person name="Brun A."/>
            <person name="Aerts A.L."/>
            <person name="Bailey A.M."/>
            <person name="Billette C."/>
            <person name="Coutinho P.M."/>
            <person name="Deakin G."/>
            <person name="Doddapaneni H."/>
            <person name="Floudas D."/>
            <person name="Grimwood J."/>
            <person name="Hilden K."/>
            <person name="Kuees U."/>
            <person name="LaButti K.M."/>
            <person name="Lapidus A."/>
            <person name="Lindquist E.A."/>
            <person name="Lucas S.M."/>
            <person name="Murat C."/>
            <person name="Riley R.W."/>
            <person name="Salamov A.A."/>
            <person name="Schmutz J."/>
            <person name="Subramanian V."/>
            <person name="Woesten H.A.B."/>
            <person name="Xu J."/>
            <person name="Eastwood D.C."/>
            <person name="Foster G.D."/>
            <person name="Sonnenberg A.S."/>
            <person name="Cullen D."/>
            <person name="de Vries R.P."/>
            <person name="Lundell T."/>
            <person name="Hibbett D.S."/>
            <person name="Henrissat B."/>
            <person name="Burton K.S."/>
            <person name="Kerrigan R.W."/>
            <person name="Challen M.P."/>
            <person name="Grigoriev I.V."/>
            <person name="Martin F."/>
        </authorList>
    </citation>
    <scope>NUCLEOTIDE SEQUENCE [LARGE SCALE GENOMIC DNA]</scope>
    <source>
        <strain evidence="2">JB137-S8 / ATCC MYA-4627 / FGSC 10392</strain>
    </source>
</reference>
<dbReference type="Proteomes" id="UP000008493">
    <property type="component" value="Unassembled WGS sequence"/>
</dbReference>
<dbReference type="RefSeq" id="XP_007332550.1">
    <property type="nucleotide sequence ID" value="XM_007332488.1"/>
</dbReference>
<dbReference type="GeneID" id="18832186"/>
<protein>
    <submittedName>
        <fullName evidence="1">Uncharacterized protein</fullName>
    </submittedName>
</protein>
<accession>K5XQ93</accession>
<keyword evidence="2" id="KW-1185">Reference proteome</keyword>
<dbReference type="AlphaFoldDB" id="K5XQ93"/>
<evidence type="ECO:0000313" key="1">
    <source>
        <dbReference type="EMBL" id="EKM76950.1"/>
    </source>
</evidence>
<gene>
    <name evidence="1" type="ORF">AGABI1DRAFT_86972</name>
</gene>